<sequence>MVPSVQTTKDLVRDFGVFPPFCQWSVLERKQSNVYFVTLTFVCLLGAAPTLIDRRRRWRLCQPSASSEMDRGNEVRLEVHRPVVRVAVFVRAAARLLVVFLVIGRVAILLVDGTRQLEVDVHLVVALPIGIIGLGLTLVHIVVEAALRLGAEDDLLLAALLGAGTFTLMESWAGLSSTCRWGKRRLSSSGLSLPGMRVMFMLNVESTLSRTNACRAGSKYSTYWSSSVLRGPVKA</sequence>
<keyword evidence="1" id="KW-0812">Transmembrane</keyword>
<accession>A0A2N6NMA5</accession>
<feature type="transmembrane region" description="Helical" evidence="1">
    <location>
        <begin position="155"/>
        <end position="175"/>
    </location>
</feature>
<keyword evidence="1" id="KW-1133">Transmembrane helix</keyword>
<feature type="transmembrane region" description="Helical" evidence="1">
    <location>
        <begin position="86"/>
        <end position="111"/>
    </location>
</feature>
<evidence type="ECO:0000256" key="1">
    <source>
        <dbReference type="SAM" id="Phobius"/>
    </source>
</evidence>
<proteinExistence type="predicted"/>
<feature type="transmembrane region" description="Helical" evidence="1">
    <location>
        <begin position="34"/>
        <end position="52"/>
    </location>
</feature>
<comment type="caution">
    <text evidence="2">The sequence shown here is derived from an EMBL/GenBank/DDBJ whole genome shotgun (WGS) entry which is preliminary data.</text>
</comment>
<gene>
    <name evidence="2" type="ORF">BM221_004978</name>
</gene>
<evidence type="ECO:0000313" key="2">
    <source>
        <dbReference type="EMBL" id="PMB68400.1"/>
    </source>
</evidence>
<evidence type="ECO:0000313" key="3">
    <source>
        <dbReference type="Proteomes" id="UP000235728"/>
    </source>
</evidence>
<dbReference type="EMBL" id="MRVG01000005">
    <property type="protein sequence ID" value="PMB68400.1"/>
    <property type="molecule type" value="Genomic_DNA"/>
</dbReference>
<organism evidence="2 3">
    <name type="scientific">Beauveria bassiana</name>
    <name type="common">White muscardine disease fungus</name>
    <name type="synonym">Tritirachium shiotae</name>
    <dbReference type="NCBI Taxonomy" id="176275"/>
    <lineage>
        <taxon>Eukaryota</taxon>
        <taxon>Fungi</taxon>
        <taxon>Dikarya</taxon>
        <taxon>Ascomycota</taxon>
        <taxon>Pezizomycotina</taxon>
        <taxon>Sordariomycetes</taxon>
        <taxon>Hypocreomycetidae</taxon>
        <taxon>Hypocreales</taxon>
        <taxon>Cordycipitaceae</taxon>
        <taxon>Beauveria</taxon>
    </lineage>
</organism>
<feature type="transmembrane region" description="Helical" evidence="1">
    <location>
        <begin position="123"/>
        <end position="143"/>
    </location>
</feature>
<reference evidence="2 3" key="1">
    <citation type="journal article" date="2016" name="Appl. Microbiol. Biotechnol.">
        <title>Characterization of T-DNA insertion mutants with decreased virulence in the entomopathogenic fungus Beauveria bassiana JEF-007.</title>
        <authorList>
            <person name="Kim S."/>
            <person name="Lee S.J."/>
            <person name="Nai Y.S."/>
            <person name="Yu J.S."/>
            <person name="Lee M.R."/>
            <person name="Yang Y.T."/>
            <person name="Kim J.S."/>
        </authorList>
    </citation>
    <scope>NUCLEOTIDE SEQUENCE [LARGE SCALE GENOMIC DNA]</scope>
    <source>
        <strain evidence="2 3">JEF-007</strain>
    </source>
</reference>
<dbReference type="AlphaFoldDB" id="A0A2N6NMA5"/>
<keyword evidence="1" id="KW-0472">Membrane</keyword>
<name>A0A2N6NMA5_BEABA</name>
<protein>
    <submittedName>
        <fullName evidence="2">Uncharacterized protein</fullName>
    </submittedName>
</protein>
<dbReference type="Proteomes" id="UP000235728">
    <property type="component" value="Unassembled WGS sequence"/>
</dbReference>